<evidence type="ECO:0000256" key="1">
    <source>
        <dbReference type="SAM" id="MobiDB-lite"/>
    </source>
</evidence>
<name>A0A3P6AIT1_BRACM</name>
<reference evidence="3" key="1">
    <citation type="submission" date="2018-11" db="EMBL/GenBank/DDBJ databases">
        <authorList>
            <consortium name="Genoscope - CEA"/>
            <person name="William W."/>
        </authorList>
    </citation>
    <scope>NUCLEOTIDE SEQUENCE</scope>
</reference>
<gene>
    <name evidence="3" type="ORF">BRAA02T07162Z</name>
</gene>
<accession>A0A3P6AIT1</accession>
<proteinExistence type="predicted"/>
<sequence length="638" mass="74184">MAEVFKTMFEDIVSPVNDSKSTFNQGESSSTLPSESKSNTTEYLDEGDPTYICDYCGAKMWYGERIEKKRKIKKPKFSMCCGLGQVQLPLLKESPEVLKRLLHGDDDMSRYFRENIRQINMVFSFTSLGGKVDRCVPQGRGPKMFQLQGENYHLMGSLKPPDGEEAKFSQLYIVDTENEIENRAAIIGKYKKSADKAKKESLRKQFIQKIVEMLNEVNPYVHQFRSARDRFNTNPETTFHMRIVSSREKDGRTYDTPTASEVAALIPGDFNLEMDKRDIVLEEKRTGWLKRISEIHPSYLALQYPLIFTYGEDGFRLGIKKRPTDATAKLKRKNISMRQWYAFRIQERDGESHTLLHSKRLFQQFLVDAFTTIESNRLCYLRMNQKSLRSDSFDSIQQSENDGKIDMHDQGSRFLLPATFVGGPRYMKNMYLDAMAICKYFGFPDLFITFTCNPKWPEITRYLQPRKLSPDDRPDILCRIFKCKLDSLMYDLTDKELLGKTVACEFYYMGLFLKPHNTLTLKISSIHLSSIINIYQYSKMERKKYEKDDIEATHEADDLGDVSTKANQTSQYQDWMEVNSKNKEKTMINHENNSNTSELFYLSFLLNKNKVSTSYTDLRTVNGVLYPTFEDAYNAFFI</sequence>
<dbReference type="InterPro" id="IPR025476">
    <property type="entry name" value="Helitron_helicase-like"/>
</dbReference>
<evidence type="ECO:0000259" key="2">
    <source>
        <dbReference type="Pfam" id="PF14214"/>
    </source>
</evidence>
<feature type="domain" description="Helitron helicase-like" evidence="2">
    <location>
        <begin position="340"/>
        <end position="503"/>
    </location>
</feature>
<evidence type="ECO:0000313" key="3">
    <source>
        <dbReference type="EMBL" id="VDC89119.1"/>
    </source>
</evidence>
<feature type="compositionally biased region" description="Low complexity" evidence="1">
    <location>
        <begin position="28"/>
        <end position="38"/>
    </location>
</feature>
<feature type="region of interest" description="Disordered" evidence="1">
    <location>
        <begin position="19"/>
        <end position="43"/>
    </location>
</feature>
<dbReference type="AlphaFoldDB" id="A0A3P6AIT1"/>
<dbReference type="Pfam" id="PF14214">
    <property type="entry name" value="Helitron_like_N"/>
    <property type="match status" value="1"/>
</dbReference>
<protein>
    <recommendedName>
        <fullName evidence="2">Helitron helicase-like domain-containing protein</fullName>
    </recommendedName>
</protein>
<dbReference type="PANTHER" id="PTHR45786">
    <property type="entry name" value="DNA BINDING PROTEIN-LIKE"/>
    <property type="match status" value="1"/>
</dbReference>
<dbReference type="EMBL" id="LR031573">
    <property type="protein sequence ID" value="VDC89119.1"/>
    <property type="molecule type" value="Genomic_DNA"/>
</dbReference>
<dbReference type="PANTHER" id="PTHR45786:SF66">
    <property type="entry name" value="HOOK MOTIF PROTEIN, PUTATIVE-RELATED"/>
    <property type="match status" value="1"/>
</dbReference>
<organism evidence="3">
    <name type="scientific">Brassica campestris</name>
    <name type="common">Field mustard</name>
    <dbReference type="NCBI Taxonomy" id="3711"/>
    <lineage>
        <taxon>Eukaryota</taxon>
        <taxon>Viridiplantae</taxon>
        <taxon>Streptophyta</taxon>
        <taxon>Embryophyta</taxon>
        <taxon>Tracheophyta</taxon>
        <taxon>Spermatophyta</taxon>
        <taxon>Magnoliopsida</taxon>
        <taxon>eudicotyledons</taxon>
        <taxon>Gunneridae</taxon>
        <taxon>Pentapetalae</taxon>
        <taxon>rosids</taxon>
        <taxon>malvids</taxon>
        <taxon>Brassicales</taxon>
        <taxon>Brassicaceae</taxon>
        <taxon>Brassiceae</taxon>
        <taxon>Brassica</taxon>
    </lineage>
</organism>